<gene>
    <name evidence="4" type="ORF">AXG93_17s1140</name>
    <name evidence="3" type="ORF">Mp_4g08800</name>
</gene>
<organism evidence="4 5">
    <name type="scientific">Marchantia polymorpha subsp. ruderalis</name>
    <dbReference type="NCBI Taxonomy" id="1480154"/>
    <lineage>
        <taxon>Eukaryota</taxon>
        <taxon>Viridiplantae</taxon>
        <taxon>Streptophyta</taxon>
        <taxon>Embryophyta</taxon>
        <taxon>Marchantiophyta</taxon>
        <taxon>Marchantiopsida</taxon>
        <taxon>Marchantiidae</taxon>
        <taxon>Marchantiales</taxon>
        <taxon>Marchantiaceae</taxon>
        <taxon>Marchantia</taxon>
    </lineage>
</organism>
<dbReference type="InterPro" id="IPR007612">
    <property type="entry name" value="LOR"/>
</dbReference>
<accession>A0A176VGI7</accession>
<feature type="transmembrane region" description="Helical" evidence="2">
    <location>
        <begin position="162"/>
        <end position="184"/>
    </location>
</feature>
<dbReference type="Gene3D" id="2.40.160.200">
    <property type="entry name" value="LURP1-related"/>
    <property type="match status" value="1"/>
</dbReference>
<dbReference type="SUPFAM" id="SSF54518">
    <property type="entry name" value="Tubby C-terminal domain-like"/>
    <property type="match status" value="1"/>
</dbReference>
<dbReference type="Proteomes" id="UP001162541">
    <property type="component" value="Chromosome 4"/>
</dbReference>
<keyword evidence="2" id="KW-1133">Transmembrane helix</keyword>
<reference evidence="6" key="3">
    <citation type="journal article" date="2020" name="Curr. Biol.">
        <title>Chromatin organization in early land plants reveals an ancestral association between H3K27me3, transposons, and constitutive heterochromatin.</title>
        <authorList>
            <person name="Montgomery S.A."/>
            <person name="Tanizawa Y."/>
            <person name="Galik B."/>
            <person name="Wang N."/>
            <person name="Ito T."/>
            <person name="Mochizuki T."/>
            <person name="Akimcheva S."/>
            <person name="Bowman J.L."/>
            <person name="Cognat V."/>
            <person name="Marechal-Drouard L."/>
            <person name="Ekker H."/>
            <person name="Hong S.F."/>
            <person name="Kohchi T."/>
            <person name="Lin S.S."/>
            <person name="Liu L.D."/>
            <person name="Nakamura Y."/>
            <person name="Valeeva L.R."/>
            <person name="Shakirov E.V."/>
            <person name="Shippen D.E."/>
            <person name="Wei W.L."/>
            <person name="Yagura M."/>
            <person name="Yamaoka S."/>
            <person name="Yamato K.T."/>
            <person name="Liu C."/>
            <person name="Berger F."/>
        </authorList>
    </citation>
    <scope>NUCLEOTIDE SEQUENCE [LARGE SCALE GENOMIC DNA]</scope>
    <source>
        <strain evidence="6">Tak-1</strain>
    </source>
</reference>
<dbReference type="EMBL" id="AP019869">
    <property type="protein sequence ID" value="BBN08089.1"/>
    <property type="molecule type" value="Genomic_DNA"/>
</dbReference>
<sequence>MAASTLGIPAPVSTSYCVPNLTELNFVDKALSFSGAKFTIKDPQGNLLFQVEDQWPSRQSKHIVCDSSEKALVVLTKEERTRHDTWEATRANGDQETVFVMKLSSLNPLHTNFDVFMGRNTSTSRPEFTVKSDIRKFNYTICHNDVPIAQATRRLKFGKNQYIAIIKPGVDIAFIAMLVVIIMVN</sequence>
<keyword evidence="5" id="KW-1185">Reference proteome</keyword>
<reference evidence="3" key="2">
    <citation type="journal article" date="2019" name="Curr. Biol.">
        <title>Chromatin organization in early land plants reveals an ancestral association between H3K27me3, transposons, and constitutive heterochromatin.</title>
        <authorList>
            <person name="Montgomery S.A."/>
            <person name="Tanizawa Y."/>
            <person name="Galik B."/>
            <person name="Wang N."/>
            <person name="Ito T."/>
            <person name="Mochizuki T."/>
            <person name="Akimcheva S."/>
            <person name="Bowman J."/>
            <person name="Cognat V."/>
            <person name="Drouard L."/>
            <person name="Ekker H."/>
            <person name="Houng S."/>
            <person name="Kohchi T."/>
            <person name="Lin S."/>
            <person name="Liu L.D."/>
            <person name="Nakamura Y."/>
            <person name="Valeeva L.R."/>
            <person name="Shakirov E.V."/>
            <person name="Shippen D.E."/>
            <person name="Wei W."/>
            <person name="Yagura M."/>
            <person name="Yamaoka S."/>
            <person name="Yamato K.T."/>
            <person name="Liu C."/>
            <person name="Berger F."/>
        </authorList>
    </citation>
    <scope>NUCLEOTIDE SEQUENCE [LARGE SCALE GENOMIC DNA]</scope>
    <source>
        <strain evidence="3">Tak-1</strain>
    </source>
</reference>
<proteinExistence type="inferred from homology"/>
<evidence type="ECO:0000313" key="4">
    <source>
        <dbReference type="EMBL" id="OAE20014.1"/>
    </source>
</evidence>
<evidence type="ECO:0000256" key="2">
    <source>
        <dbReference type="SAM" id="Phobius"/>
    </source>
</evidence>
<dbReference type="AlphaFoldDB" id="A0A176VGI7"/>
<name>A0A176VGI7_MARPO</name>
<dbReference type="Pfam" id="PF04525">
    <property type="entry name" value="LOR"/>
    <property type="match status" value="1"/>
</dbReference>
<evidence type="ECO:0000313" key="3">
    <source>
        <dbReference type="EMBL" id="BBN08089.1"/>
    </source>
</evidence>
<comment type="similarity">
    <text evidence="1">Belongs to the LOR family.</text>
</comment>
<dbReference type="Proteomes" id="UP000077202">
    <property type="component" value="Unassembled WGS sequence"/>
</dbReference>
<evidence type="ECO:0008006" key="7">
    <source>
        <dbReference type="Google" id="ProtNLM"/>
    </source>
</evidence>
<evidence type="ECO:0000313" key="6">
    <source>
        <dbReference type="Proteomes" id="UP001162541"/>
    </source>
</evidence>
<evidence type="ECO:0000313" key="5">
    <source>
        <dbReference type="Proteomes" id="UP000077202"/>
    </source>
</evidence>
<dbReference type="InterPro" id="IPR025659">
    <property type="entry name" value="Tubby-like_C"/>
</dbReference>
<keyword evidence="2" id="KW-0472">Membrane</keyword>
<dbReference type="EMBL" id="LVLJ01003721">
    <property type="protein sequence ID" value="OAE20014.1"/>
    <property type="molecule type" value="Genomic_DNA"/>
</dbReference>
<dbReference type="PANTHER" id="PTHR31087:SF85">
    <property type="entry name" value="PROTEIN LURP-ONE-RELATED 7"/>
    <property type="match status" value="1"/>
</dbReference>
<dbReference type="InterPro" id="IPR038595">
    <property type="entry name" value="LOR_sf"/>
</dbReference>
<protein>
    <recommendedName>
        <fullName evidence="7">Tubby C-terminal domain-containing protein</fullName>
    </recommendedName>
</protein>
<keyword evidence="2" id="KW-0812">Transmembrane</keyword>
<evidence type="ECO:0000256" key="1">
    <source>
        <dbReference type="ARBA" id="ARBA00005437"/>
    </source>
</evidence>
<dbReference type="PANTHER" id="PTHR31087">
    <property type="match status" value="1"/>
</dbReference>
<reference evidence="4 5" key="1">
    <citation type="submission" date="2016-03" db="EMBL/GenBank/DDBJ databases">
        <title>Mechanisms controlling the formation of the plant cell surface in tip-growing cells are functionally conserved among land plants.</title>
        <authorList>
            <person name="Honkanen S."/>
            <person name="Jones V.A."/>
            <person name="Morieri G."/>
            <person name="Champion C."/>
            <person name="Hetherington A.J."/>
            <person name="Kelly S."/>
            <person name="Saint-Marcoux D."/>
            <person name="Proust H."/>
            <person name="Prescott H."/>
            <person name="Dolan L."/>
        </authorList>
    </citation>
    <scope>NUCLEOTIDE SEQUENCE [LARGE SCALE GENOMIC DNA]</scope>
    <source>
        <strain evidence="5">cv. Tak-1 and cv. Tak-2</strain>
        <tissue evidence="4">Whole gametophyte</tissue>
    </source>
</reference>